<reference evidence="1" key="2">
    <citation type="journal article" date="2015" name="Fish Shellfish Immunol.">
        <title>Early steps in the European eel (Anguilla anguilla)-Vibrio vulnificus interaction in the gills: Role of the RtxA13 toxin.</title>
        <authorList>
            <person name="Callol A."/>
            <person name="Pajuelo D."/>
            <person name="Ebbesson L."/>
            <person name="Teles M."/>
            <person name="MacKenzie S."/>
            <person name="Amaro C."/>
        </authorList>
    </citation>
    <scope>NUCLEOTIDE SEQUENCE</scope>
</reference>
<reference evidence="1" key="1">
    <citation type="submission" date="2014-11" db="EMBL/GenBank/DDBJ databases">
        <authorList>
            <person name="Amaro Gonzalez C."/>
        </authorList>
    </citation>
    <scope>NUCLEOTIDE SEQUENCE</scope>
</reference>
<dbReference type="AlphaFoldDB" id="A0A0E9XW79"/>
<dbReference type="EMBL" id="GBXM01001906">
    <property type="protein sequence ID" value="JAI06672.1"/>
    <property type="molecule type" value="Transcribed_RNA"/>
</dbReference>
<accession>A0A0E9XW79</accession>
<proteinExistence type="predicted"/>
<sequence>MYILQQLQKVSQCSFMRLDRGIILTPNVDRSSENMHLSIVDMPVNMHLQT</sequence>
<name>A0A0E9XW79_ANGAN</name>
<organism evidence="1">
    <name type="scientific">Anguilla anguilla</name>
    <name type="common">European freshwater eel</name>
    <name type="synonym">Muraena anguilla</name>
    <dbReference type="NCBI Taxonomy" id="7936"/>
    <lineage>
        <taxon>Eukaryota</taxon>
        <taxon>Metazoa</taxon>
        <taxon>Chordata</taxon>
        <taxon>Craniata</taxon>
        <taxon>Vertebrata</taxon>
        <taxon>Euteleostomi</taxon>
        <taxon>Actinopterygii</taxon>
        <taxon>Neopterygii</taxon>
        <taxon>Teleostei</taxon>
        <taxon>Anguilliformes</taxon>
        <taxon>Anguillidae</taxon>
        <taxon>Anguilla</taxon>
    </lineage>
</organism>
<evidence type="ECO:0000313" key="1">
    <source>
        <dbReference type="EMBL" id="JAI06672.1"/>
    </source>
</evidence>
<protein>
    <submittedName>
        <fullName evidence="1">Uncharacterized protein</fullName>
    </submittedName>
</protein>